<name>S5YFA9_PARAH</name>
<evidence type="ECO:0000313" key="7">
    <source>
        <dbReference type="Proteomes" id="UP000015480"/>
    </source>
</evidence>
<dbReference type="GO" id="GO:0003700">
    <property type="term" value="F:DNA-binding transcription factor activity"/>
    <property type="evidence" value="ECO:0007669"/>
    <property type="project" value="TreeGrafter"/>
</dbReference>
<dbReference type="Pfam" id="PF13377">
    <property type="entry name" value="Peripla_BP_3"/>
    <property type="match status" value="1"/>
</dbReference>
<dbReference type="GO" id="GO:0000976">
    <property type="term" value="F:transcription cis-regulatory region binding"/>
    <property type="evidence" value="ECO:0007669"/>
    <property type="project" value="TreeGrafter"/>
</dbReference>
<protein>
    <submittedName>
        <fullName evidence="6">Transcriptional regulator, LacI family</fullName>
    </submittedName>
</protein>
<dbReference type="InterPro" id="IPR010982">
    <property type="entry name" value="Lambda_DNA-bd_dom_sf"/>
</dbReference>
<organism evidence="6 7">
    <name type="scientific">Paracoccus aminophilus JCM 7686</name>
    <dbReference type="NCBI Taxonomy" id="1367847"/>
    <lineage>
        <taxon>Bacteria</taxon>
        <taxon>Pseudomonadati</taxon>
        <taxon>Pseudomonadota</taxon>
        <taxon>Alphaproteobacteria</taxon>
        <taxon>Rhodobacterales</taxon>
        <taxon>Paracoccaceae</taxon>
        <taxon>Paracoccus</taxon>
    </lineage>
</organism>
<dbReference type="InterPro" id="IPR046335">
    <property type="entry name" value="LacI/GalR-like_sensor"/>
</dbReference>
<dbReference type="PROSITE" id="PS00356">
    <property type="entry name" value="HTH_LACI_1"/>
    <property type="match status" value="1"/>
</dbReference>
<dbReference type="CDD" id="cd06284">
    <property type="entry name" value="PBP1_LacI-like"/>
    <property type="match status" value="1"/>
</dbReference>
<dbReference type="InterPro" id="IPR028082">
    <property type="entry name" value="Peripla_BP_I"/>
</dbReference>
<evidence type="ECO:0000313" key="6">
    <source>
        <dbReference type="EMBL" id="AGT10158.1"/>
    </source>
</evidence>
<dbReference type="Gene3D" id="3.40.50.2300">
    <property type="match status" value="2"/>
</dbReference>
<proteinExistence type="predicted"/>
<keyword evidence="7" id="KW-1185">Reference proteome</keyword>
<dbReference type="EMBL" id="CP006650">
    <property type="protein sequence ID" value="AGT10158.1"/>
    <property type="molecule type" value="Genomic_DNA"/>
</dbReference>
<dbReference type="SMART" id="SM00354">
    <property type="entry name" value="HTH_LACI"/>
    <property type="match status" value="1"/>
</dbReference>
<dbReference type="PANTHER" id="PTHR30146">
    <property type="entry name" value="LACI-RELATED TRANSCRIPTIONAL REPRESSOR"/>
    <property type="match status" value="1"/>
</dbReference>
<dbReference type="PATRIC" id="fig|1367847.3.peg.3144"/>
<evidence type="ECO:0000259" key="5">
    <source>
        <dbReference type="PROSITE" id="PS50932"/>
    </source>
</evidence>
<evidence type="ECO:0000256" key="3">
    <source>
        <dbReference type="ARBA" id="ARBA00023125"/>
    </source>
</evidence>
<dbReference type="Pfam" id="PF00356">
    <property type="entry name" value="LacI"/>
    <property type="match status" value="1"/>
</dbReference>
<dbReference type="KEGG" id="pami:JCM7686_3122"/>
<dbReference type="PROSITE" id="PS50932">
    <property type="entry name" value="HTH_LACI_2"/>
    <property type="match status" value="1"/>
</dbReference>
<dbReference type="STRING" id="1367847.JCM7686_3122"/>
<evidence type="ECO:0000256" key="4">
    <source>
        <dbReference type="ARBA" id="ARBA00023163"/>
    </source>
</evidence>
<dbReference type="Gene3D" id="1.10.260.40">
    <property type="entry name" value="lambda repressor-like DNA-binding domains"/>
    <property type="match status" value="1"/>
</dbReference>
<dbReference type="AlphaFoldDB" id="S5YFA9"/>
<dbReference type="SUPFAM" id="SSF53822">
    <property type="entry name" value="Periplasmic binding protein-like I"/>
    <property type="match status" value="1"/>
</dbReference>
<dbReference type="SUPFAM" id="SSF47413">
    <property type="entry name" value="lambda repressor-like DNA-binding domains"/>
    <property type="match status" value="1"/>
</dbReference>
<keyword evidence="1" id="KW-0678">Repressor</keyword>
<evidence type="ECO:0000256" key="2">
    <source>
        <dbReference type="ARBA" id="ARBA00023015"/>
    </source>
</evidence>
<gene>
    <name evidence="6" type="ORF">JCM7686_3122</name>
</gene>
<sequence length="353" mass="37926">MKSIATSLCDPSSGFTVSLMNDDTDASAPIKLADVARLAGVSPATVSRVLSRPAMVAEATREAVLLAIQQTGYRMNHAARNLRKQRTGAVVALVPNLGNPFFAKILAGLGRALEGAGYDLLVGDTLGEGGRRRSLHRFLDPSRADGIVLCDGLVPRAELTNSRLAPPIVMACEWREDMELPAVAFDNAAGTELAARHLYELGHRRIACIGGPEANVLHRTRLDGVARVFDKFTVFSGDFSLEAGRRAAEAFLALAPAERPTGVVSFSDEMACAFISELHRHGILVPRDVSVVGFDDIELVSHLAPPLTTVRQPKREIGRMAAQTMLAVIEGRPVEPRVMIPPRLMIRASTAAI</sequence>
<dbReference type="PANTHER" id="PTHR30146:SF151">
    <property type="entry name" value="HTH-TYPE TRANSCRIPTIONAL REPRESSOR CYTR"/>
    <property type="match status" value="1"/>
</dbReference>
<keyword evidence="2" id="KW-0805">Transcription regulation</keyword>
<keyword evidence="3" id="KW-0238">DNA-binding</keyword>
<reference evidence="6 7" key="1">
    <citation type="journal article" date="2014" name="BMC Genomics">
        <title>Architecture and functions of a multipartite genome of the methylotrophic bacterium Paracoccus aminophilus JCM 7686, containing primary and secondary chromids.</title>
        <authorList>
            <person name="Dziewit L."/>
            <person name="Czarnecki J."/>
            <person name="Wibberg D."/>
            <person name="Radlinska M."/>
            <person name="Mrozek P."/>
            <person name="Szymczak M."/>
            <person name="Schluter A."/>
            <person name="Puhler A."/>
            <person name="Bartosik D."/>
        </authorList>
    </citation>
    <scope>NUCLEOTIDE SEQUENCE [LARGE SCALE GENOMIC DNA]</scope>
    <source>
        <strain evidence="6">JCM 7686</strain>
    </source>
</reference>
<evidence type="ECO:0000256" key="1">
    <source>
        <dbReference type="ARBA" id="ARBA00022491"/>
    </source>
</evidence>
<dbReference type="Proteomes" id="UP000015480">
    <property type="component" value="Chromosome"/>
</dbReference>
<dbReference type="CDD" id="cd01392">
    <property type="entry name" value="HTH_LacI"/>
    <property type="match status" value="1"/>
</dbReference>
<dbReference type="eggNOG" id="COG1609">
    <property type="taxonomic scope" value="Bacteria"/>
</dbReference>
<dbReference type="InterPro" id="IPR000843">
    <property type="entry name" value="HTH_LacI"/>
</dbReference>
<feature type="domain" description="HTH lacI-type" evidence="5">
    <location>
        <begin position="30"/>
        <end position="84"/>
    </location>
</feature>
<keyword evidence="4" id="KW-0804">Transcription</keyword>
<accession>S5YFA9</accession>
<dbReference type="HOGENOM" id="CLU_037628_6_2_5"/>